<keyword evidence="2" id="KW-0678">Repressor</keyword>
<dbReference type="OrthoDB" id="9984614at2759"/>
<dbReference type="InterPro" id="IPR059034">
    <property type="entry name" value="SH3_AEBP2_C"/>
</dbReference>
<dbReference type="Proteomes" id="UP000245119">
    <property type="component" value="Linkage Group LG6"/>
</dbReference>
<feature type="domain" description="AEBP2-like C-terminal SH3" evidence="10">
    <location>
        <begin position="9"/>
        <end position="114"/>
    </location>
</feature>
<dbReference type="PANTHER" id="PTHR46541:SF1">
    <property type="entry name" value="ZINC FINGER PROTEIN AEBP2"/>
    <property type="match status" value="1"/>
</dbReference>
<sequence>MSESEPGIRNGDFFDCGVMDQLRQQLWDIAHRTQLDLGSGSSQHLTFHSSVIARRMDESGKVNVLLHWHPEDVLDDSWVPLSQVSSLRQRVIPISQLPPSSVANIHPTVYRQHRFLPGFVCNFATVKLVSAGVGVLVDNGVFTHWSNRYACSGKLPALI</sequence>
<gene>
    <name evidence="11" type="ORF">C0Q70_11818</name>
</gene>
<evidence type="ECO:0000256" key="9">
    <source>
        <dbReference type="ARBA" id="ARBA00023242"/>
    </source>
</evidence>
<dbReference type="STRING" id="400727.A0A2T7P740"/>
<dbReference type="EMBL" id="PZQS01000006">
    <property type="protein sequence ID" value="PVD29221.1"/>
    <property type="molecule type" value="Genomic_DNA"/>
</dbReference>
<evidence type="ECO:0000256" key="2">
    <source>
        <dbReference type="ARBA" id="ARBA00022491"/>
    </source>
</evidence>
<keyword evidence="4" id="KW-0677">Repeat</keyword>
<evidence type="ECO:0000259" key="10">
    <source>
        <dbReference type="Pfam" id="PF26014"/>
    </source>
</evidence>
<evidence type="ECO:0000256" key="5">
    <source>
        <dbReference type="ARBA" id="ARBA00022771"/>
    </source>
</evidence>
<protein>
    <recommendedName>
        <fullName evidence="10">AEBP2-like C-terminal SH3 domain-containing protein</fullName>
    </recommendedName>
</protein>
<dbReference type="GO" id="GO:0008270">
    <property type="term" value="F:zinc ion binding"/>
    <property type="evidence" value="ECO:0007669"/>
    <property type="project" value="UniProtKB-KW"/>
</dbReference>
<keyword evidence="12" id="KW-1185">Reference proteome</keyword>
<accession>A0A2T7P740</accession>
<keyword evidence="8" id="KW-0804">Transcription</keyword>
<evidence type="ECO:0000256" key="7">
    <source>
        <dbReference type="ARBA" id="ARBA00023015"/>
    </source>
</evidence>
<evidence type="ECO:0000256" key="3">
    <source>
        <dbReference type="ARBA" id="ARBA00022723"/>
    </source>
</evidence>
<keyword evidence="5" id="KW-0863">Zinc-finger</keyword>
<evidence type="ECO:0000256" key="1">
    <source>
        <dbReference type="ARBA" id="ARBA00004123"/>
    </source>
</evidence>
<comment type="caution">
    <text evidence="11">The sequence shown here is derived from an EMBL/GenBank/DDBJ whole genome shotgun (WGS) entry which is preliminary data.</text>
</comment>
<dbReference type="InterPro" id="IPR052130">
    <property type="entry name" value="AEBP2/jing_C2H2-ZnF"/>
</dbReference>
<evidence type="ECO:0000256" key="4">
    <source>
        <dbReference type="ARBA" id="ARBA00022737"/>
    </source>
</evidence>
<evidence type="ECO:0000313" key="11">
    <source>
        <dbReference type="EMBL" id="PVD29221.1"/>
    </source>
</evidence>
<dbReference type="GO" id="GO:0006357">
    <property type="term" value="P:regulation of transcription by RNA polymerase II"/>
    <property type="evidence" value="ECO:0007669"/>
    <property type="project" value="TreeGrafter"/>
</dbReference>
<comment type="subcellular location">
    <subcellularLocation>
        <location evidence="1">Nucleus</location>
    </subcellularLocation>
</comment>
<name>A0A2T7P740_POMCA</name>
<evidence type="ECO:0000256" key="8">
    <source>
        <dbReference type="ARBA" id="ARBA00023163"/>
    </source>
</evidence>
<organism evidence="11 12">
    <name type="scientific">Pomacea canaliculata</name>
    <name type="common">Golden apple snail</name>
    <dbReference type="NCBI Taxonomy" id="400727"/>
    <lineage>
        <taxon>Eukaryota</taxon>
        <taxon>Metazoa</taxon>
        <taxon>Spiralia</taxon>
        <taxon>Lophotrochozoa</taxon>
        <taxon>Mollusca</taxon>
        <taxon>Gastropoda</taxon>
        <taxon>Caenogastropoda</taxon>
        <taxon>Architaenioglossa</taxon>
        <taxon>Ampullarioidea</taxon>
        <taxon>Ampullariidae</taxon>
        <taxon>Pomacea</taxon>
    </lineage>
</organism>
<evidence type="ECO:0000313" key="12">
    <source>
        <dbReference type="Proteomes" id="UP000245119"/>
    </source>
</evidence>
<keyword evidence="7" id="KW-0805">Transcription regulation</keyword>
<dbReference type="AlphaFoldDB" id="A0A2T7P740"/>
<evidence type="ECO:0000256" key="6">
    <source>
        <dbReference type="ARBA" id="ARBA00022833"/>
    </source>
</evidence>
<dbReference type="PANTHER" id="PTHR46541">
    <property type="entry name" value="ZINC FINGER PROTEIN AEBP2"/>
    <property type="match status" value="1"/>
</dbReference>
<dbReference type="GO" id="GO:0035098">
    <property type="term" value="C:ESC/E(Z) complex"/>
    <property type="evidence" value="ECO:0007669"/>
    <property type="project" value="TreeGrafter"/>
</dbReference>
<keyword evidence="3" id="KW-0479">Metal-binding</keyword>
<dbReference type="Pfam" id="PF26014">
    <property type="entry name" value="SH3_AEBP2_C"/>
    <property type="match status" value="1"/>
</dbReference>
<proteinExistence type="predicted"/>
<keyword evidence="6" id="KW-0862">Zinc</keyword>
<keyword evidence="9" id="KW-0539">Nucleus</keyword>
<reference evidence="11 12" key="1">
    <citation type="submission" date="2018-04" db="EMBL/GenBank/DDBJ databases">
        <title>The genome of golden apple snail Pomacea canaliculata provides insight into stress tolerance and invasive adaptation.</title>
        <authorList>
            <person name="Liu C."/>
            <person name="Liu B."/>
            <person name="Ren Y."/>
            <person name="Zhang Y."/>
            <person name="Wang H."/>
            <person name="Li S."/>
            <person name="Jiang F."/>
            <person name="Yin L."/>
            <person name="Zhang G."/>
            <person name="Qian W."/>
            <person name="Fan W."/>
        </authorList>
    </citation>
    <scope>NUCLEOTIDE SEQUENCE [LARGE SCALE GENOMIC DNA]</scope>
    <source>
        <strain evidence="11">SZHN2017</strain>
        <tissue evidence="11">Muscle</tissue>
    </source>
</reference>